<dbReference type="InterPro" id="IPR017932">
    <property type="entry name" value="GATase_2_dom"/>
</dbReference>
<dbReference type="Pfam" id="PF13537">
    <property type="entry name" value="GATase_7"/>
    <property type="match status" value="1"/>
</dbReference>
<dbReference type="SUPFAM" id="SSF56235">
    <property type="entry name" value="N-terminal nucleophile aminohydrolases (Ntn hydrolases)"/>
    <property type="match status" value="1"/>
</dbReference>
<dbReference type="STRING" id="13249.T1HBW4"/>
<dbReference type="InterPro" id="IPR001962">
    <property type="entry name" value="Asn_synthase"/>
</dbReference>
<dbReference type="InParanoid" id="T1HBW4"/>
<dbReference type="SUPFAM" id="SSF52402">
    <property type="entry name" value="Adenine nucleotide alpha hydrolases-like"/>
    <property type="match status" value="1"/>
</dbReference>
<dbReference type="GO" id="GO:0006529">
    <property type="term" value="P:asparagine biosynthetic process"/>
    <property type="evidence" value="ECO:0007669"/>
    <property type="project" value="UniProtKB-KW"/>
</dbReference>
<dbReference type="HOGENOM" id="CLU_012368_3_0_1"/>
<reference evidence="6" key="1">
    <citation type="submission" date="2015-05" db="UniProtKB">
        <authorList>
            <consortium name="EnsemblMetazoa"/>
        </authorList>
    </citation>
    <scope>IDENTIFICATION</scope>
</reference>
<feature type="domain" description="Glutamine amidotransferase type-2" evidence="5">
    <location>
        <begin position="14"/>
        <end position="81"/>
    </location>
</feature>
<dbReference type="EnsemblMetazoa" id="RPRC001526-RA">
    <property type="protein sequence ID" value="RPRC001526-PA"/>
    <property type="gene ID" value="RPRC001526"/>
</dbReference>
<dbReference type="Pfam" id="PF00733">
    <property type="entry name" value="Asn_synthase"/>
    <property type="match status" value="2"/>
</dbReference>
<dbReference type="InterPro" id="IPR029055">
    <property type="entry name" value="Ntn_hydrolases_N"/>
</dbReference>
<dbReference type="Gene3D" id="3.60.20.10">
    <property type="entry name" value="Glutamine Phosphoribosylpyrophosphate, subunit 1, domain 1"/>
    <property type="match status" value="1"/>
</dbReference>
<proteinExistence type="predicted"/>
<keyword evidence="2" id="KW-0061">Asparagine biosynthesis</keyword>
<evidence type="ECO:0000256" key="3">
    <source>
        <dbReference type="ARBA" id="ARBA00022962"/>
    </source>
</evidence>
<dbReference type="CDD" id="cd01991">
    <property type="entry name" value="Asn_synthase_B_C"/>
    <property type="match status" value="1"/>
</dbReference>
<dbReference type="InterPro" id="IPR014729">
    <property type="entry name" value="Rossmann-like_a/b/a_fold"/>
</dbReference>
<feature type="domain" description="Asparagine synthetase" evidence="4">
    <location>
        <begin position="386"/>
        <end position="451"/>
    </location>
</feature>
<feature type="domain" description="Asparagine synthetase" evidence="4">
    <location>
        <begin position="225"/>
        <end position="375"/>
    </location>
</feature>
<evidence type="ECO:0000259" key="5">
    <source>
        <dbReference type="Pfam" id="PF13537"/>
    </source>
</evidence>
<dbReference type="AlphaFoldDB" id="T1HBW4"/>
<accession>T1HBW4</accession>
<name>T1HBW4_RHOPR</name>
<dbReference type="VEuPathDB" id="VectorBase:RPRC001526"/>
<protein>
    <recommendedName>
        <fullName evidence="8">Asparagine synthetase domain-containing protein</fullName>
    </recommendedName>
</protein>
<dbReference type="EMBL" id="ACPB03010887">
    <property type="status" value="NOT_ANNOTATED_CDS"/>
    <property type="molecule type" value="Genomic_DNA"/>
</dbReference>
<evidence type="ECO:0008006" key="8">
    <source>
        <dbReference type="Google" id="ProtNLM"/>
    </source>
</evidence>
<dbReference type="PANTHER" id="PTHR45937">
    <property type="entry name" value="ASPARAGINE SYNTHETASE DOMAIN-CONTAINING PROTEIN 1"/>
    <property type="match status" value="1"/>
</dbReference>
<dbReference type="FunCoup" id="T1HBW4">
    <property type="interactions" value="1172"/>
</dbReference>
<dbReference type="Proteomes" id="UP000015103">
    <property type="component" value="Unassembled WGS sequence"/>
</dbReference>
<evidence type="ECO:0000256" key="2">
    <source>
        <dbReference type="ARBA" id="ARBA00022888"/>
    </source>
</evidence>
<evidence type="ECO:0000313" key="7">
    <source>
        <dbReference type="Proteomes" id="UP000015103"/>
    </source>
</evidence>
<organism evidence="6 7">
    <name type="scientific">Rhodnius prolixus</name>
    <name type="common">Triatomid bug</name>
    <dbReference type="NCBI Taxonomy" id="13249"/>
    <lineage>
        <taxon>Eukaryota</taxon>
        <taxon>Metazoa</taxon>
        <taxon>Ecdysozoa</taxon>
        <taxon>Arthropoda</taxon>
        <taxon>Hexapoda</taxon>
        <taxon>Insecta</taxon>
        <taxon>Pterygota</taxon>
        <taxon>Neoptera</taxon>
        <taxon>Paraneoptera</taxon>
        <taxon>Hemiptera</taxon>
        <taxon>Heteroptera</taxon>
        <taxon>Panheteroptera</taxon>
        <taxon>Cimicomorpha</taxon>
        <taxon>Reduviidae</taxon>
        <taxon>Triatominae</taxon>
        <taxon>Rhodnius</taxon>
    </lineage>
</organism>
<dbReference type="PANTHER" id="PTHR45937:SF1">
    <property type="entry name" value="ASPARAGINE SYNTHETASE DOMAIN-CONTAINING PROTEIN 1"/>
    <property type="match status" value="1"/>
</dbReference>
<dbReference type="InterPro" id="IPR051857">
    <property type="entry name" value="Asn_synthetase_domain"/>
</dbReference>
<evidence type="ECO:0000259" key="4">
    <source>
        <dbReference type="Pfam" id="PF00733"/>
    </source>
</evidence>
<keyword evidence="7" id="KW-1185">Reference proteome</keyword>
<dbReference type="OMA" id="SVYESCP"/>
<dbReference type="Gene3D" id="3.40.50.620">
    <property type="entry name" value="HUPs"/>
    <property type="match status" value="1"/>
</dbReference>
<dbReference type="eggNOG" id="KOG0573">
    <property type="taxonomic scope" value="Eukaryota"/>
</dbReference>
<evidence type="ECO:0000256" key="1">
    <source>
        <dbReference type="ARBA" id="ARBA00022605"/>
    </source>
</evidence>
<dbReference type="GO" id="GO:0004066">
    <property type="term" value="F:asparagine synthase (glutamine-hydrolyzing) activity"/>
    <property type="evidence" value="ECO:0007669"/>
    <property type="project" value="InterPro"/>
</dbReference>
<sequence>MENILVDTEEQPNSGEETCDSELVFAELEQYGVLSTVSKISGPYAIIYYDVINNELWFGRDAVGRHSLLWNVDSENLLLTSVCPRSVVVEEVPNCGIFKIDLSKPIVEVYLHPWSHLSADRIDVTIRVPFLLGSSLSHASFISANHYAWYHREPQKHEIEFYNGFDKSSEATKIFHHLVLNPPLHQILKQMKHLMIQAVRRRIKTKPDYCSNCISSLMTCNHSKFAILFSGGLDSTILAAIASYVAPHDESIDLYNVAFDKFGTKNNGFLVPDRLNGYESLKELTILFPERKWNFVEINVRQEELQDLRRQHIADLIYPLKSILDDSLGCALWFAARGKGVINGQPYTSSARILLLGMGADEIFGGYSRHRKEFEKQGWTGLGLQLIEEVNNIGRRNLGRDNRVTTDHGRQPRLPFLDEDLLEFALSLPPWHRCCLMSNMTPGKGDKILLRCLAWDLGLRYCASLPKKALQFGSKIANPKEKGHNISQNLV</sequence>
<keyword evidence="1" id="KW-0028">Amino-acid biosynthesis</keyword>
<keyword evidence="3" id="KW-0315">Glutamine amidotransferase</keyword>
<evidence type="ECO:0000313" key="6">
    <source>
        <dbReference type="EnsemblMetazoa" id="RPRC001526-PA"/>
    </source>
</evidence>